<comment type="similarity">
    <text evidence="2 11 12">Belongs to the FGGY kinase family.</text>
</comment>
<feature type="binding site" evidence="11">
    <location>
        <position position="308"/>
    </location>
    <ligand>
        <name>ADP</name>
        <dbReference type="ChEBI" id="CHEBI:456216"/>
    </ligand>
</feature>
<accession>A0A318KJC3</accession>
<dbReference type="Gene3D" id="3.30.420.40">
    <property type="match status" value="2"/>
</dbReference>
<evidence type="ECO:0000259" key="14">
    <source>
        <dbReference type="Pfam" id="PF02782"/>
    </source>
</evidence>
<dbReference type="InterPro" id="IPR018485">
    <property type="entry name" value="FGGY_C"/>
</dbReference>
<feature type="binding site" evidence="11">
    <location>
        <position position="134"/>
    </location>
    <ligand>
        <name>glycerol</name>
        <dbReference type="ChEBI" id="CHEBI:17754"/>
    </ligand>
</feature>
<dbReference type="FunFam" id="3.30.420.40:FF:000007">
    <property type="entry name" value="Glycerol kinase"/>
    <property type="match status" value="1"/>
</dbReference>
<dbReference type="RefSeq" id="WP_022939077.1">
    <property type="nucleotide sequence ID" value="NZ_CABKRQ010000007.1"/>
</dbReference>
<dbReference type="STRING" id="1034346.GCA_000313565_02795"/>
<evidence type="ECO:0000256" key="7">
    <source>
        <dbReference type="ARBA" id="ARBA00022840"/>
    </source>
</evidence>
<keyword evidence="7 11" id="KW-0067">ATP-binding</keyword>
<feature type="binding site" evidence="11">
    <location>
        <position position="16"/>
    </location>
    <ligand>
        <name>ADP</name>
        <dbReference type="ChEBI" id="CHEBI:456216"/>
    </ligand>
</feature>
<feature type="binding site" evidence="11">
    <location>
        <position position="409"/>
    </location>
    <ligand>
        <name>ATP</name>
        <dbReference type="ChEBI" id="CHEBI:30616"/>
    </ligand>
</feature>
<comment type="subunit">
    <text evidence="10 11">Homotetramer and homodimer (in equilibrium).</text>
</comment>
<comment type="caution">
    <text evidence="15">The sequence shown here is derived from an EMBL/GenBank/DDBJ whole genome shotgun (WGS) entry which is preliminary data.</text>
</comment>
<feature type="binding site" evidence="11">
    <location>
        <position position="12"/>
    </location>
    <ligand>
        <name>sn-glycerol 3-phosphate</name>
        <dbReference type="ChEBI" id="CHEBI:57597"/>
    </ligand>
</feature>
<feature type="binding site" evidence="11">
    <location>
        <position position="134"/>
    </location>
    <ligand>
        <name>sn-glycerol 3-phosphate</name>
        <dbReference type="ChEBI" id="CHEBI:57597"/>
    </ligand>
</feature>
<dbReference type="SUPFAM" id="SSF53067">
    <property type="entry name" value="Actin-like ATPase domain"/>
    <property type="match status" value="2"/>
</dbReference>
<sequence>MEKYILAIDQGTTSTRAILFDKHGNLQATAQRECENFYPQPSWVEQNANTIWSSTVGVISEAVAAANLKMEDVAAIGITNQRETTIIWDKLTGQPIYMAIVWQSRQSDCYCQEMKQKGYEPLFFEKTGLVLDPYFSASKIRYILDHVEGAQARAERGELCFGTVDSFLIWKLTGGKVHVTDVSNASRTLLMNLHTLDYDEELLKLWNIPRCLLPEIKDTSCVYGLSDASLFGVQIPIAAAVGDQQAALFGQTCYAPGSVKNTYGTGCFLLMNTGSQIIHSKHGLLSCAGWKIGSEINYVLEGSVFVAGAAIQWLRDGLKIIQDSSETYRRSLAVKSSDGVYVVPAFTGLGAPYWLPSCRGAIFGLTRGTSQDHLIRATLESLAYQTEDVLQAMQKDAGMKLTALKVDGGASKNDFLMQFQSDISNCDVHRSLISETTALGAACLAGLAVGFWKDKQEIIDNFKSGSQFTPTIDEEERSKLLEGWHRAIEAAMKF</sequence>
<feature type="binding site" evidence="11">
    <location>
        <position position="13"/>
    </location>
    <ligand>
        <name>ATP</name>
        <dbReference type="ChEBI" id="CHEBI:30616"/>
    </ligand>
</feature>
<keyword evidence="5 11" id="KW-0418">Kinase</keyword>
<feature type="binding site" evidence="11">
    <location>
        <position position="243"/>
    </location>
    <ligand>
        <name>glycerol</name>
        <dbReference type="ChEBI" id="CHEBI:17754"/>
    </ligand>
</feature>
<dbReference type="Pfam" id="PF02782">
    <property type="entry name" value="FGGY_C"/>
    <property type="match status" value="1"/>
</dbReference>
<evidence type="ECO:0000256" key="12">
    <source>
        <dbReference type="RuleBase" id="RU003733"/>
    </source>
</evidence>
<keyword evidence="16" id="KW-1185">Reference proteome</keyword>
<feature type="binding site" evidence="11">
    <location>
        <position position="14"/>
    </location>
    <ligand>
        <name>ATP</name>
        <dbReference type="ChEBI" id="CHEBI:30616"/>
    </ligand>
</feature>
<dbReference type="Pfam" id="PF00370">
    <property type="entry name" value="FGGY_N"/>
    <property type="match status" value="1"/>
</dbReference>
<organism evidence="15 16">
    <name type="scientific">Dielma fastidiosa</name>
    <dbReference type="NCBI Taxonomy" id="1034346"/>
    <lineage>
        <taxon>Bacteria</taxon>
        <taxon>Bacillati</taxon>
        <taxon>Bacillota</taxon>
        <taxon>Erysipelotrichia</taxon>
        <taxon>Erysipelotrichales</taxon>
        <taxon>Erysipelotrichaceae</taxon>
        <taxon>Dielma</taxon>
    </lineage>
</organism>
<feature type="binding site" evidence="11">
    <location>
        <position position="409"/>
    </location>
    <ligand>
        <name>ADP</name>
        <dbReference type="ChEBI" id="CHEBI:456216"/>
    </ligand>
</feature>
<comment type="activity regulation">
    <text evidence="11">Activated by phosphorylation and inhibited by fructose 1,6-bisphosphate (FBP).</text>
</comment>
<comment type="function">
    <text evidence="9 11">Key enzyme in the regulation of glycerol uptake and metabolism. Catalyzes the phosphorylation of glycerol to yield sn-glycerol 3-phosphate.</text>
</comment>
<feature type="binding site" evidence="11">
    <location>
        <position position="312"/>
    </location>
    <ligand>
        <name>ATP</name>
        <dbReference type="ChEBI" id="CHEBI:30616"/>
    </ligand>
</feature>
<protein>
    <recommendedName>
        <fullName evidence="11">Glycerol kinase</fullName>
        <ecNumber evidence="11">2.7.1.30</ecNumber>
    </recommendedName>
    <alternativeName>
        <fullName evidence="11">ATP:glycerol 3-phosphotransferase</fullName>
    </alternativeName>
    <alternativeName>
        <fullName evidence="11">Glycerokinase</fullName>
        <shortName evidence="11">GK</shortName>
    </alternativeName>
</protein>
<dbReference type="InterPro" id="IPR018484">
    <property type="entry name" value="FGGY_N"/>
</dbReference>
<evidence type="ECO:0000259" key="13">
    <source>
        <dbReference type="Pfam" id="PF00370"/>
    </source>
</evidence>
<dbReference type="InterPro" id="IPR000577">
    <property type="entry name" value="Carb_kinase_FGGY"/>
</dbReference>
<reference evidence="15 16" key="1">
    <citation type="submission" date="2018-05" db="EMBL/GenBank/DDBJ databases">
        <title>Genomic Encyclopedia of Type Strains, Phase IV (KMG-IV): sequencing the most valuable type-strain genomes for metagenomic binning, comparative biology and taxonomic classification.</title>
        <authorList>
            <person name="Goeker M."/>
        </authorList>
    </citation>
    <scope>NUCLEOTIDE SEQUENCE [LARGE SCALE GENOMIC DNA]</scope>
    <source>
        <strain evidence="15 16">JC118</strain>
    </source>
</reference>
<dbReference type="PANTHER" id="PTHR10196:SF69">
    <property type="entry name" value="GLYCEROL KINASE"/>
    <property type="match status" value="1"/>
</dbReference>
<dbReference type="GO" id="GO:0005829">
    <property type="term" value="C:cytosol"/>
    <property type="evidence" value="ECO:0007669"/>
    <property type="project" value="TreeGrafter"/>
</dbReference>
<name>A0A318KJC3_9FIRM</name>
<evidence type="ECO:0000256" key="1">
    <source>
        <dbReference type="ARBA" id="ARBA00005190"/>
    </source>
</evidence>
<dbReference type="GO" id="GO:0004370">
    <property type="term" value="F:glycerol kinase activity"/>
    <property type="evidence" value="ECO:0007669"/>
    <property type="project" value="UniProtKB-UniRule"/>
</dbReference>
<feature type="binding site" evidence="11">
    <location>
        <position position="308"/>
    </location>
    <ligand>
        <name>ATP</name>
        <dbReference type="ChEBI" id="CHEBI:30616"/>
    </ligand>
</feature>
<feature type="binding site" evidence="11">
    <location>
        <position position="83"/>
    </location>
    <ligand>
        <name>glycerol</name>
        <dbReference type="ChEBI" id="CHEBI:17754"/>
    </ligand>
</feature>
<evidence type="ECO:0000256" key="2">
    <source>
        <dbReference type="ARBA" id="ARBA00009156"/>
    </source>
</evidence>
<evidence type="ECO:0000256" key="11">
    <source>
        <dbReference type="HAMAP-Rule" id="MF_00186"/>
    </source>
</evidence>
<dbReference type="EC" id="2.7.1.30" evidence="11"/>
<gene>
    <name evidence="11" type="primary">glpK</name>
    <name evidence="15" type="ORF">DES51_109133</name>
</gene>
<evidence type="ECO:0000256" key="8">
    <source>
        <dbReference type="ARBA" id="ARBA00052101"/>
    </source>
</evidence>
<dbReference type="EMBL" id="QJKH01000009">
    <property type="protein sequence ID" value="PXX77879.1"/>
    <property type="molecule type" value="Genomic_DNA"/>
</dbReference>
<dbReference type="UniPathway" id="UPA00618">
    <property type="reaction ID" value="UER00672"/>
</dbReference>
<feature type="binding site" evidence="11">
    <location>
        <position position="82"/>
    </location>
    <ligand>
        <name>glycerol</name>
        <dbReference type="ChEBI" id="CHEBI:17754"/>
    </ligand>
</feature>
<feature type="binding site" evidence="11">
    <location>
        <position position="265"/>
    </location>
    <ligand>
        <name>ATP</name>
        <dbReference type="ChEBI" id="CHEBI:30616"/>
    </ligand>
</feature>
<dbReference type="GO" id="GO:0019563">
    <property type="term" value="P:glycerol catabolic process"/>
    <property type="evidence" value="ECO:0007669"/>
    <property type="project" value="UniProtKB-UniRule"/>
</dbReference>
<dbReference type="PANTHER" id="PTHR10196">
    <property type="entry name" value="SUGAR KINASE"/>
    <property type="match status" value="1"/>
</dbReference>
<proteinExistence type="inferred from homology"/>
<dbReference type="InterPro" id="IPR043129">
    <property type="entry name" value="ATPase_NBD"/>
</dbReference>
<evidence type="ECO:0000256" key="10">
    <source>
        <dbReference type="ARBA" id="ARBA00063665"/>
    </source>
</evidence>
<feature type="binding site" evidence="11">
    <location>
        <position position="244"/>
    </location>
    <ligand>
        <name>glycerol</name>
        <dbReference type="ChEBI" id="CHEBI:17754"/>
    </ligand>
</feature>
<feature type="binding site" evidence="11">
    <location>
        <position position="413"/>
    </location>
    <ligand>
        <name>ADP</name>
        <dbReference type="ChEBI" id="CHEBI:456216"/>
    </ligand>
</feature>
<dbReference type="PIRSF" id="PIRSF000538">
    <property type="entry name" value="GlpK"/>
    <property type="match status" value="1"/>
</dbReference>
<dbReference type="CDD" id="cd07786">
    <property type="entry name" value="FGGY_EcGK_like"/>
    <property type="match status" value="1"/>
</dbReference>
<comment type="pathway">
    <text evidence="1 11">Polyol metabolism; glycerol degradation via glycerol kinase pathway; sn-glycerol 3-phosphate from glycerol: step 1/1.</text>
</comment>
<feature type="binding site" evidence="11">
    <location>
        <position position="12"/>
    </location>
    <ligand>
        <name>ATP</name>
        <dbReference type="ChEBI" id="CHEBI:30616"/>
    </ligand>
</feature>
<feature type="domain" description="Carbohydrate kinase FGGY N-terminal" evidence="13">
    <location>
        <begin position="4"/>
        <end position="250"/>
    </location>
</feature>
<evidence type="ECO:0000256" key="6">
    <source>
        <dbReference type="ARBA" id="ARBA00022798"/>
    </source>
</evidence>
<evidence type="ECO:0000256" key="4">
    <source>
        <dbReference type="ARBA" id="ARBA00022741"/>
    </source>
</evidence>
<dbReference type="InterPro" id="IPR018483">
    <property type="entry name" value="Carb_kinase_FGGY_CS"/>
</dbReference>
<feature type="binding site" evidence="11">
    <location>
        <position position="12"/>
    </location>
    <ligand>
        <name>ADP</name>
        <dbReference type="ChEBI" id="CHEBI:456216"/>
    </ligand>
</feature>
<keyword evidence="4 11" id="KW-0547">Nucleotide-binding</keyword>
<evidence type="ECO:0000313" key="15">
    <source>
        <dbReference type="EMBL" id="PXX77879.1"/>
    </source>
</evidence>
<dbReference type="AlphaFoldDB" id="A0A318KJC3"/>
<evidence type="ECO:0000256" key="3">
    <source>
        <dbReference type="ARBA" id="ARBA00022679"/>
    </source>
</evidence>
<dbReference type="Proteomes" id="UP000247612">
    <property type="component" value="Unassembled WGS sequence"/>
</dbReference>
<comment type="catalytic activity">
    <reaction evidence="8 11">
        <text>glycerol + ATP = sn-glycerol 3-phosphate + ADP + H(+)</text>
        <dbReference type="Rhea" id="RHEA:21644"/>
        <dbReference type="ChEBI" id="CHEBI:15378"/>
        <dbReference type="ChEBI" id="CHEBI:17754"/>
        <dbReference type="ChEBI" id="CHEBI:30616"/>
        <dbReference type="ChEBI" id="CHEBI:57597"/>
        <dbReference type="ChEBI" id="CHEBI:456216"/>
        <dbReference type="EC" id="2.7.1.30"/>
    </reaction>
</comment>
<dbReference type="FunFam" id="3.30.420.40:FF:000008">
    <property type="entry name" value="Glycerol kinase"/>
    <property type="match status" value="1"/>
</dbReference>
<evidence type="ECO:0000256" key="9">
    <source>
        <dbReference type="ARBA" id="ARBA00054633"/>
    </source>
</evidence>
<feature type="binding site" evidence="11">
    <location>
        <position position="82"/>
    </location>
    <ligand>
        <name>sn-glycerol 3-phosphate</name>
        <dbReference type="ChEBI" id="CHEBI:57597"/>
    </ligand>
</feature>
<evidence type="ECO:0000256" key="5">
    <source>
        <dbReference type="ARBA" id="ARBA00022777"/>
    </source>
</evidence>
<dbReference type="OrthoDB" id="9805576at2"/>
<dbReference type="PROSITE" id="PS00445">
    <property type="entry name" value="FGGY_KINASES_2"/>
    <property type="match status" value="1"/>
</dbReference>
<dbReference type="NCBIfam" id="TIGR01311">
    <property type="entry name" value="glycerol_kin"/>
    <property type="match status" value="1"/>
</dbReference>
<dbReference type="NCBIfam" id="NF000756">
    <property type="entry name" value="PRK00047.1"/>
    <property type="match status" value="1"/>
</dbReference>
<feature type="binding site" evidence="11">
    <location>
        <position position="243"/>
    </location>
    <ligand>
        <name>sn-glycerol 3-phosphate</name>
        <dbReference type="ChEBI" id="CHEBI:57597"/>
    </ligand>
</feature>
<dbReference type="HAMAP" id="MF_00186">
    <property type="entry name" value="Glycerol_kin"/>
    <property type="match status" value="1"/>
</dbReference>
<evidence type="ECO:0000313" key="16">
    <source>
        <dbReference type="Proteomes" id="UP000247612"/>
    </source>
</evidence>
<feature type="binding site" evidence="11">
    <location>
        <position position="83"/>
    </location>
    <ligand>
        <name>sn-glycerol 3-phosphate</name>
        <dbReference type="ChEBI" id="CHEBI:57597"/>
    </ligand>
</feature>
<keyword evidence="3 11" id="KW-0808">Transferase</keyword>
<feature type="domain" description="Carbohydrate kinase FGGY C-terminal" evidence="14">
    <location>
        <begin position="260"/>
        <end position="448"/>
    </location>
</feature>
<dbReference type="GO" id="GO:0006072">
    <property type="term" value="P:glycerol-3-phosphate metabolic process"/>
    <property type="evidence" value="ECO:0007669"/>
    <property type="project" value="InterPro"/>
</dbReference>
<dbReference type="InterPro" id="IPR005999">
    <property type="entry name" value="Glycerol_kin"/>
</dbReference>
<keyword evidence="6 11" id="KW-0319">Glycerol metabolism</keyword>
<dbReference type="GO" id="GO:0005524">
    <property type="term" value="F:ATP binding"/>
    <property type="evidence" value="ECO:0007669"/>
    <property type="project" value="UniProtKB-UniRule"/>
</dbReference>
<feature type="binding site" evidence="11">
    <location>
        <position position="265"/>
    </location>
    <ligand>
        <name>ADP</name>
        <dbReference type="ChEBI" id="CHEBI:456216"/>
    </ligand>
</feature>